<comment type="caution">
    <text evidence="1">The sequence shown here is derived from an EMBL/GenBank/DDBJ whole genome shotgun (WGS) entry which is preliminary data.</text>
</comment>
<dbReference type="Proteomes" id="UP000092584">
    <property type="component" value="Unassembled WGS sequence"/>
</dbReference>
<dbReference type="STRING" id="1774273.LPB03_07360"/>
<evidence type="ECO:0000313" key="2">
    <source>
        <dbReference type="Proteomes" id="UP000092584"/>
    </source>
</evidence>
<reference evidence="2" key="1">
    <citation type="submission" date="2016-02" db="EMBL/GenBank/DDBJ databases">
        <authorList>
            <person name="Shin S.-K."/>
            <person name="Yi H."/>
            <person name="Kim E."/>
        </authorList>
    </citation>
    <scope>NUCLEOTIDE SEQUENCE [LARGE SCALE GENOMIC DNA]</scope>
    <source>
        <strain evidence="2">LPB0003</strain>
    </source>
</reference>
<sequence>MKYLFQIFLVFMFFGCVSKEDKKPVITKNTIYKPSEMAVLMLKMYDANLENKKLILEGKKPTKFSEEFLNIHTATLTDPTDRDVAFKGYSDFYLQNYKIVFETDKDSLKLMHNNTINSCIACHKTTCIGPIPKIKKLLIQ</sequence>
<dbReference type="EMBL" id="LSFM01000021">
    <property type="protein sequence ID" value="OBY64784.1"/>
    <property type="molecule type" value="Genomic_DNA"/>
</dbReference>
<evidence type="ECO:0008006" key="3">
    <source>
        <dbReference type="Google" id="ProtNLM"/>
    </source>
</evidence>
<keyword evidence="2" id="KW-1185">Reference proteome</keyword>
<dbReference type="KEGG" id="pob:LPB03_07360"/>
<gene>
    <name evidence="1" type="ORF">LPB3_05130</name>
</gene>
<organism evidence="1 2">
    <name type="scientific">Polaribacter vadi</name>
    <dbReference type="NCBI Taxonomy" id="1774273"/>
    <lineage>
        <taxon>Bacteria</taxon>
        <taxon>Pseudomonadati</taxon>
        <taxon>Bacteroidota</taxon>
        <taxon>Flavobacteriia</taxon>
        <taxon>Flavobacteriales</taxon>
        <taxon>Flavobacteriaceae</taxon>
    </lineage>
</organism>
<dbReference type="OrthoDB" id="982229at2"/>
<dbReference type="PROSITE" id="PS51257">
    <property type="entry name" value="PROKAR_LIPOPROTEIN"/>
    <property type="match status" value="1"/>
</dbReference>
<dbReference type="AlphaFoldDB" id="A0A1B8TYZ6"/>
<accession>A0A1B8TYZ6</accession>
<protein>
    <recommendedName>
        <fullName evidence="3">Cytochrome C</fullName>
    </recommendedName>
</protein>
<proteinExistence type="predicted"/>
<evidence type="ECO:0000313" key="1">
    <source>
        <dbReference type="EMBL" id="OBY64784.1"/>
    </source>
</evidence>
<dbReference type="RefSeq" id="WP_065318537.1">
    <property type="nucleotide sequence ID" value="NZ_CP017477.1"/>
</dbReference>
<name>A0A1B8TYZ6_9FLAO</name>